<sequence>MKLPAPVSLALLLIMTVVCAGYLSVGILEMDPRRETIEVTMRLESSGGLLKTSEVDLRGMQIGRVREIRTDRDGLTVRLELDARYRIPADSEVRIANLSAAGEQFVDFRPTTSNGPYLNHGDVIPTEQVKVAMTVTEALVRLDEINAQIDPAQVDRLVRTANAAIDGRDAEIERLADAIDRMSQLLQDKRRQLTRLYVNAQTLGDNAAGYAPTLRDATGDLDRALPEILHLIRSFKTYSDTGENIWDNPLRQLFDKIDGYVAELAPPLGHVATVLKPVTSQVRPLRVDAGSIVDLLSAMFPPGGPARITLTAPK</sequence>
<dbReference type="AlphaFoldDB" id="A0A0H5NS35"/>
<dbReference type="RefSeq" id="WP_076574209.1">
    <property type="nucleotide sequence ID" value="NZ_CP031418.1"/>
</dbReference>
<dbReference type="PANTHER" id="PTHR33371">
    <property type="entry name" value="INTERMEMBRANE PHOSPHOLIPID TRANSPORT SYSTEM BINDING PROTEIN MLAD-RELATED"/>
    <property type="match status" value="1"/>
</dbReference>
<dbReference type="InterPro" id="IPR052336">
    <property type="entry name" value="MlaD_Phospholipid_Transporter"/>
</dbReference>
<evidence type="ECO:0000313" key="3">
    <source>
        <dbReference type="Proteomes" id="UP000057820"/>
    </source>
</evidence>
<name>A0A0H5NS35_NOCFR</name>
<evidence type="ECO:0000313" key="2">
    <source>
        <dbReference type="EMBL" id="CRY77864.1"/>
    </source>
</evidence>
<feature type="domain" description="Mce/MlaD" evidence="1">
    <location>
        <begin position="36"/>
        <end position="110"/>
    </location>
</feature>
<dbReference type="Pfam" id="PF02470">
    <property type="entry name" value="MlaD"/>
    <property type="match status" value="1"/>
</dbReference>
<dbReference type="PANTHER" id="PTHR33371:SF16">
    <property type="entry name" value="MCE-FAMILY PROTEIN MCE3F"/>
    <property type="match status" value="1"/>
</dbReference>
<dbReference type="GO" id="GO:0005576">
    <property type="term" value="C:extracellular region"/>
    <property type="evidence" value="ECO:0007669"/>
    <property type="project" value="TreeGrafter"/>
</dbReference>
<dbReference type="KEGG" id="nfr:ERS450000_02631"/>
<dbReference type="EMBL" id="LN868938">
    <property type="protein sequence ID" value="CRY77864.1"/>
    <property type="molecule type" value="Genomic_DNA"/>
</dbReference>
<organism evidence="2 3">
    <name type="scientific">Nocardia farcinica</name>
    <dbReference type="NCBI Taxonomy" id="37329"/>
    <lineage>
        <taxon>Bacteria</taxon>
        <taxon>Bacillati</taxon>
        <taxon>Actinomycetota</taxon>
        <taxon>Actinomycetes</taxon>
        <taxon>Mycobacteriales</taxon>
        <taxon>Nocardiaceae</taxon>
        <taxon>Nocardia</taxon>
    </lineage>
</organism>
<gene>
    <name evidence="2" type="ORF">ERS450000_02631</name>
</gene>
<protein>
    <submittedName>
        <fullName evidence="2">Virulence factor Mce family protein</fullName>
    </submittedName>
</protein>
<evidence type="ECO:0000259" key="1">
    <source>
        <dbReference type="Pfam" id="PF02470"/>
    </source>
</evidence>
<dbReference type="InterPro" id="IPR003399">
    <property type="entry name" value="Mce/MlaD"/>
</dbReference>
<proteinExistence type="predicted"/>
<reference evidence="3" key="1">
    <citation type="submission" date="2015-03" db="EMBL/GenBank/DDBJ databases">
        <authorList>
            <consortium name="Pathogen Informatics"/>
        </authorList>
    </citation>
    <scope>NUCLEOTIDE SEQUENCE [LARGE SCALE GENOMIC DNA]</scope>
    <source>
        <strain evidence="3">NCTC11134</strain>
    </source>
</reference>
<dbReference type="Proteomes" id="UP000057820">
    <property type="component" value="Chromosome 1"/>
</dbReference>
<accession>A0A0H5NS35</accession>